<dbReference type="InterPro" id="IPR027417">
    <property type="entry name" value="P-loop_NTPase"/>
</dbReference>
<keyword evidence="2" id="KW-0547">Nucleotide-binding</keyword>
<dbReference type="PANTHER" id="PTHR35894:SF1">
    <property type="entry name" value="PHOSPHORIBULOKINASE _ URIDINE KINASE FAMILY"/>
    <property type="match status" value="1"/>
</dbReference>
<dbReference type="AlphaFoldDB" id="A0A4V3WUW3"/>
<dbReference type="PANTHER" id="PTHR35894">
    <property type="entry name" value="GENERAL SECRETION PATHWAY PROTEIN A-RELATED"/>
    <property type="match status" value="1"/>
</dbReference>
<accession>A0A4V3WUW3</accession>
<reference evidence="2 3" key="1">
    <citation type="submission" date="2019-04" db="EMBL/GenBank/DDBJ databases">
        <title>Microbes associate with the intestines of laboratory mice.</title>
        <authorList>
            <person name="Navarre W."/>
            <person name="Wong E."/>
            <person name="Huang K.C."/>
            <person name="Tropini C."/>
            <person name="Ng K."/>
            <person name="Yu B."/>
        </authorList>
    </citation>
    <scope>NUCLEOTIDE SEQUENCE [LARGE SCALE GENOMIC DNA]</scope>
    <source>
        <strain evidence="2 3">NM80_B27</strain>
    </source>
</reference>
<dbReference type="Proteomes" id="UP000308978">
    <property type="component" value="Unassembled WGS sequence"/>
</dbReference>
<dbReference type="SMART" id="SM00382">
    <property type="entry name" value="AAA"/>
    <property type="match status" value="1"/>
</dbReference>
<dbReference type="InterPro" id="IPR003593">
    <property type="entry name" value="AAA+_ATPase"/>
</dbReference>
<keyword evidence="2" id="KW-0067">ATP-binding</keyword>
<evidence type="ECO:0000259" key="1">
    <source>
        <dbReference type="SMART" id="SM00382"/>
    </source>
</evidence>
<evidence type="ECO:0000313" key="3">
    <source>
        <dbReference type="Proteomes" id="UP000308978"/>
    </source>
</evidence>
<organism evidence="2 3">
    <name type="scientific">Adlercreutzia caecimuris</name>
    <dbReference type="NCBI Taxonomy" id="671266"/>
    <lineage>
        <taxon>Bacteria</taxon>
        <taxon>Bacillati</taxon>
        <taxon>Actinomycetota</taxon>
        <taxon>Coriobacteriia</taxon>
        <taxon>Eggerthellales</taxon>
        <taxon>Eggerthellaceae</taxon>
        <taxon>Adlercreutzia</taxon>
    </lineage>
</organism>
<gene>
    <name evidence="2" type="ORF">E5986_06465</name>
</gene>
<name>A0A4V3WUW3_9ACTN</name>
<proteinExistence type="predicted"/>
<comment type="caution">
    <text evidence="2">The sequence shown here is derived from an EMBL/GenBank/DDBJ whole genome shotgun (WGS) entry which is preliminary data.</text>
</comment>
<dbReference type="InterPro" id="IPR052026">
    <property type="entry name" value="ExeA_AAA_ATPase_DNA-bind"/>
</dbReference>
<dbReference type="Pfam" id="PF13191">
    <property type="entry name" value="AAA_16"/>
    <property type="match status" value="1"/>
</dbReference>
<dbReference type="GO" id="GO:0005524">
    <property type="term" value="F:ATP binding"/>
    <property type="evidence" value="ECO:0007669"/>
    <property type="project" value="UniProtKB-KW"/>
</dbReference>
<dbReference type="InterPro" id="IPR041664">
    <property type="entry name" value="AAA_16"/>
</dbReference>
<dbReference type="SUPFAM" id="SSF52540">
    <property type="entry name" value="P-loop containing nucleoside triphosphate hydrolases"/>
    <property type="match status" value="1"/>
</dbReference>
<sequence>MHDTIFAPSFGNRPSMLVGRNELIDRIVEGLESAPGSRERAVLLLGQRGSGKTVLLWELADRMRKAGFVVASPTIVSEDLLSRIVEKLADDADFSPKRQVSGGSVGALGFSAGLQFQQTPGGGKSQQQQITELCRELTRKGKGVLLLIDELQANSAELRQLVITYQELVGEGLNVALVMAGLPGAVSATLNDKVLTFLNRAPKITLGPLAFGDIDAFYRQSFEQLGLAMAPDLRREAAESTAGSPYMLQLVGHNVARYAPPGGKINESCLADALATSQTDFENDVCRTTLAALSEKDVEFLSALAQDGEEAAMADIAERMAVTADYAQKYRKRLIDSGTIEAAGRGRVRMAVPYLADHLRKELDL</sequence>
<evidence type="ECO:0000313" key="2">
    <source>
        <dbReference type="EMBL" id="THG37417.1"/>
    </source>
</evidence>
<dbReference type="EMBL" id="SSTJ01000006">
    <property type="protein sequence ID" value="THG37417.1"/>
    <property type="molecule type" value="Genomic_DNA"/>
</dbReference>
<protein>
    <submittedName>
        <fullName evidence="2">ATP-binding protein</fullName>
    </submittedName>
</protein>
<feature type="domain" description="AAA+ ATPase" evidence="1">
    <location>
        <begin position="38"/>
        <end position="211"/>
    </location>
</feature>
<dbReference type="Gene3D" id="3.40.50.300">
    <property type="entry name" value="P-loop containing nucleotide triphosphate hydrolases"/>
    <property type="match status" value="1"/>
</dbReference>